<evidence type="ECO:0000313" key="2">
    <source>
        <dbReference type="Proteomes" id="UP001229952"/>
    </source>
</evidence>
<dbReference type="EMBL" id="CP120992">
    <property type="protein sequence ID" value="WLQ44797.1"/>
    <property type="molecule type" value="Genomic_DNA"/>
</dbReference>
<proteinExistence type="predicted"/>
<accession>A0ABY9ID40</accession>
<dbReference type="RefSeq" id="WP_123467145.1">
    <property type="nucleotide sequence ID" value="NZ_CP120992.1"/>
</dbReference>
<gene>
    <name evidence="1" type="ORF">P8A22_35840</name>
</gene>
<name>A0ABY9ID40_9ACTN</name>
<evidence type="ECO:0000313" key="1">
    <source>
        <dbReference type="EMBL" id="WLQ44797.1"/>
    </source>
</evidence>
<dbReference type="Proteomes" id="UP001229952">
    <property type="component" value="Chromosome"/>
</dbReference>
<protein>
    <submittedName>
        <fullName evidence="1">Uncharacterized protein</fullName>
    </submittedName>
</protein>
<sequence>MDQEQLIATGAAGDADALARRVREENPGARELDRMAAAHAAPAEVRHRIWLDEPAGVLLFLEHTVPGNGAAGGVELHQIPLRSASCTRVLTRLMAAVLARLASPADSYRARPEIDRDIGALVQLFRVQLARMRTEHADRPGLVRAIHAQIGRAGDTQQAARRTAFLGWYLDGAYSDDQDDYEQAERDLGIDGAVGRARHASRAVRKWQWYGNDLRREVPQPLLQDVPSRRGRHWYYEFRTIERHLNDQQMLELRAALPWAEVTSESVVLDQWSDWAEHPVAGSAAEIVCKYFDAGLRFSQEGTRTLWLRLPGTLAPQIAPYESLLRVASTIVDDDLVLELHRDEADGELSYLYADPGPWLEELLPLRADLAGGDLRAVAIAWRAFYVPRPYSEPVERPPMPDGLDEDELTPQLHALIRLLEEIP</sequence>
<reference evidence="1 2" key="1">
    <citation type="submission" date="2023-03" db="EMBL/GenBank/DDBJ databases">
        <title>Isolation and description of six Streptomyces strains from soil environments, able to metabolize different microbial glucans.</title>
        <authorList>
            <person name="Widen T."/>
            <person name="Larsbrink J."/>
        </authorList>
    </citation>
    <scope>NUCLEOTIDE SEQUENCE [LARGE SCALE GENOMIC DNA]</scope>
    <source>
        <strain evidence="1 2">Mut2</strain>
    </source>
</reference>
<keyword evidence="2" id="KW-1185">Reference proteome</keyword>
<organism evidence="1 2">
    <name type="scientific">Streptomyces laculatispora</name>
    <dbReference type="NCBI Taxonomy" id="887464"/>
    <lineage>
        <taxon>Bacteria</taxon>
        <taxon>Bacillati</taxon>
        <taxon>Actinomycetota</taxon>
        <taxon>Actinomycetes</taxon>
        <taxon>Kitasatosporales</taxon>
        <taxon>Streptomycetaceae</taxon>
        <taxon>Streptomyces</taxon>
    </lineage>
</organism>